<dbReference type="AlphaFoldDB" id="A0A2W1JNS7"/>
<dbReference type="EMBL" id="PQWO01000033">
    <property type="protein sequence ID" value="PZD70557.1"/>
    <property type="molecule type" value="Genomic_DNA"/>
</dbReference>
<feature type="chain" id="PRO_5015994515" description="Filamentous haemagglutinin FhaB/tRNA nuclease CdiA-like TPS domain-containing protein" evidence="1">
    <location>
        <begin position="27"/>
        <end position="837"/>
    </location>
</feature>
<evidence type="ECO:0000313" key="3">
    <source>
        <dbReference type="EMBL" id="PZD70557.1"/>
    </source>
</evidence>
<dbReference type="Proteomes" id="UP000248857">
    <property type="component" value="Unassembled WGS sequence"/>
</dbReference>
<reference evidence="3 4" key="1">
    <citation type="journal article" date="2018" name="Sci. Rep.">
        <title>A novel species of the marine cyanobacterium Acaryochloris with a unique pigment content and lifestyle.</title>
        <authorList>
            <person name="Partensky F."/>
            <person name="Six C."/>
            <person name="Ratin M."/>
            <person name="Garczarek L."/>
            <person name="Vaulot D."/>
            <person name="Probert I."/>
            <person name="Calteau A."/>
            <person name="Gourvil P."/>
            <person name="Marie D."/>
            <person name="Grebert T."/>
            <person name="Bouchier C."/>
            <person name="Le Panse S."/>
            <person name="Gachenot M."/>
            <person name="Rodriguez F."/>
            <person name="Garrido J.L."/>
        </authorList>
    </citation>
    <scope>NUCLEOTIDE SEQUENCE [LARGE SCALE GENOMIC DNA]</scope>
    <source>
        <strain evidence="3 4">RCC1774</strain>
    </source>
</reference>
<dbReference type="InterPro" id="IPR012334">
    <property type="entry name" value="Pectin_lyas_fold"/>
</dbReference>
<dbReference type="SMART" id="SM00912">
    <property type="entry name" value="Haemagg_act"/>
    <property type="match status" value="1"/>
</dbReference>
<organism evidence="3 4">
    <name type="scientific">Acaryochloris thomasi RCC1774</name>
    <dbReference type="NCBI Taxonomy" id="1764569"/>
    <lineage>
        <taxon>Bacteria</taxon>
        <taxon>Bacillati</taxon>
        <taxon>Cyanobacteriota</taxon>
        <taxon>Cyanophyceae</taxon>
        <taxon>Acaryochloridales</taxon>
        <taxon>Acaryochloridaceae</taxon>
        <taxon>Acaryochloris</taxon>
        <taxon>Acaryochloris thomasi</taxon>
    </lineage>
</organism>
<dbReference type="Gene3D" id="2.160.20.10">
    <property type="entry name" value="Single-stranded right-handed beta-helix, Pectin lyase-like"/>
    <property type="match status" value="2"/>
</dbReference>
<dbReference type="InterPro" id="IPR011050">
    <property type="entry name" value="Pectin_lyase_fold/virulence"/>
</dbReference>
<protein>
    <recommendedName>
        <fullName evidence="2">Filamentous haemagglutinin FhaB/tRNA nuclease CdiA-like TPS domain-containing protein</fullName>
    </recommendedName>
</protein>
<gene>
    <name evidence="3" type="ORF">C1752_10564</name>
</gene>
<dbReference type="InterPro" id="IPR008638">
    <property type="entry name" value="FhaB/CdiA-like_TPS"/>
</dbReference>
<feature type="domain" description="Filamentous haemagglutinin FhaB/tRNA nuclease CdiA-like TPS" evidence="2">
    <location>
        <begin position="29"/>
        <end position="142"/>
    </location>
</feature>
<dbReference type="OrthoDB" id="524333at2"/>
<sequence>MSMLKQLSLVALMYGFLLSTGNTVNAQIVPDRSLPTKSVVNVNGNTSTITQGTRQDKNVFHSFESFSIPNGQTARFQTSPEVNNIFSRVTGVNISQINGLLGSSGSANLYFLNSNGVVFGRGASIDIGGSFLASTSDRIDFPNGLSFNSLGSVEIGKLSVQNPISLSFRNASDIEVRSDGHDLRTVPMINAPIGLGESNTGLRSSDGQSISLLGGNVLFDAGVLTAPSGNINIASVKDGIIGLNGQGFEGFDFSNVQSFGDASFRNTSLIDATGIADQSISISAKDINISDNSLVISGNIGENSTSSISLNAQNSFSISNIENPLNLLRFVNEDFYIFGGVVSVGFSTGSGPDINISAKSIDIENAGVISSVTFGPGEGGSIGIDVEDSIEVSTTEIFPDILGNGFTPSAIIAATVGGLGGDIDISTSDLKVLGGGNIATQVASASRGGDITINAENVVVSGGLIIDPETNTVVGSSIGGFSAASGNLGDVELNTETLQLIDGGRITSVPGSVGNSGSIFVLATDSIEIGGEVSGSEGGINSSSTINAAIERFNPFLQDFFALPPVPVGDAGTVSLETNSLKVFDGGSIAVTNEGTGVGGEIFVQASSINLEQQSSIAAIAASGRGGNINVNAELTQLSGASQISSTASGFGAGGNIFLNSDILIIEDSFISADAEQASGGSIIIDSDVIFKTPSSIISASSQLGAPFNGIVSITTPNVDLLRAATDVELPPDVPKIAVVCNRTGEESELTMAGSAGLPVASTDYTDSRLKFYEQGKPADKPLMITDPVTGEKEEFKRFVGWKLNPDGKTVRLVSDPNEAIQFQAARTACLKNPITS</sequence>
<comment type="caution">
    <text evidence="3">The sequence shown here is derived from an EMBL/GenBank/DDBJ whole genome shotgun (WGS) entry which is preliminary data.</text>
</comment>
<keyword evidence="4" id="KW-1185">Reference proteome</keyword>
<feature type="signal peptide" evidence="1">
    <location>
        <begin position="1"/>
        <end position="26"/>
    </location>
</feature>
<dbReference type="RefSeq" id="WP_110988882.1">
    <property type="nucleotide sequence ID" value="NZ_CAWNWM010000033.1"/>
</dbReference>
<evidence type="ECO:0000313" key="4">
    <source>
        <dbReference type="Proteomes" id="UP000248857"/>
    </source>
</evidence>
<evidence type="ECO:0000256" key="1">
    <source>
        <dbReference type="SAM" id="SignalP"/>
    </source>
</evidence>
<name>A0A2W1JNS7_9CYAN</name>
<keyword evidence="1" id="KW-0732">Signal</keyword>
<proteinExistence type="predicted"/>
<dbReference type="Pfam" id="PF05860">
    <property type="entry name" value="TPS"/>
    <property type="match status" value="1"/>
</dbReference>
<evidence type="ECO:0000259" key="2">
    <source>
        <dbReference type="SMART" id="SM00912"/>
    </source>
</evidence>
<accession>A0A2W1JNS7</accession>
<dbReference type="SUPFAM" id="SSF51126">
    <property type="entry name" value="Pectin lyase-like"/>
    <property type="match status" value="3"/>
</dbReference>
<dbReference type="NCBIfam" id="TIGR01901">
    <property type="entry name" value="adhes_NPXG"/>
    <property type="match status" value="1"/>
</dbReference>